<gene>
    <name evidence="1" type="ORF">FMEXI_11012</name>
</gene>
<proteinExistence type="predicted"/>
<evidence type="ECO:0000313" key="2">
    <source>
        <dbReference type="Proteomes" id="UP000522262"/>
    </source>
</evidence>
<reference evidence="1 2" key="1">
    <citation type="submission" date="2020-05" db="EMBL/GenBank/DDBJ databases">
        <title>Identification and distribution of gene clusters putatively required for synthesis of sphingolipid metabolism inhibitors in phylogenetically diverse species of the filamentous fungus Fusarium.</title>
        <authorList>
            <person name="Kim H.-S."/>
            <person name="Busman M."/>
            <person name="Brown D.W."/>
            <person name="Divon H."/>
            <person name="Uhlig S."/>
            <person name="Proctor R.H."/>
        </authorList>
    </citation>
    <scope>NUCLEOTIDE SEQUENCE [LARGE SCALE GENOMIC DNA]</scope>
    <source>
        <strain evidence="1 2">NRRL 53147</strain>
    </source>
</reference>
<dbReference type="EMBL" id="JAAOAM010000286">
    <property type="protein sequence ID" value="KAF5535054.1"/>
    <property type="molecule type" value="Genomic_DNA"/>
</dbReference>
<comment type="caution">
    <text evidence="1">The sequence shown here is derived from an EMBL/GenBank/DDBJ whole genome shotgun (WGS) entry which is preliminary data.</text>
</comment>
<accession>A0A8H5IE13</accession>
<keyword evidence="2" id="KW-1185">Reference proteome</keyword>
<name>A0A8H5IE13_9HYPO</name>
<dbReference type="AlphaFoldDB" id="A0A8H5IE13"/>
<evidence type="ECO:0000313" key="1">
    <source>
        <dbReference type="EMBL" id="KAF5535054.1"/>
    </source>
</evidence>
<sequence>MPEFSSTIVFTRKVNTPGNQEKVQNLANEWKGNGTKVEVGPDEITFTMPPGSGDYAAKHFQARMEKDVQTRTLEARFHFSAPLDPELYGKARSRIDHAGSILCDSERLRKSQHKLTALEVYALRFSLSLDSDVTVLYVASE</sequence>
<organism evidence="1 2">
    <name type="scientific">Fusarium mexicanum</name>
    <dbReference type="NCBI Taxonomy" id="751941"/>
    <lineage>
        <taxon>Eukaryota</taxon>
        <taxon>Fungi</taxon>
        <taxon>Dikarya</taxon>
        <taxon>Ascomycota</taxon>
        <taxon>Pezizomycotina</taxon>
        <taxon>Sordariomycetes</taxon>
        <taxon>Hypocreomycetidae</taxon>
        <taxon>Hypocreales</taxon>
        <taxon>Nectriaceae</taxon>
        <taxon>Fusarium</taxon>
        <taxon>Fusarium fujikuroi species complex</taxon>
    </lineage>
</organism>
<protein>
    <submittedName>
        <fullName evidence="1">Uncharacterized protein</fullName>
    </submittedName>
</protein>
<dbReference type="Proteomes" id="UP000522262">
    <property type="component" value="Unassembled WGS sequence"/>
</dbReference>